<dbReference type="CDD" id="cd00171">
    <property type="entry name" value="Sec7"/>
    <property type="match status" value="1"/>
</dbReference>
<comment type="caution">
    <text evidence="4">The sequence shown here is derived from an EMBL/GenBank/DDBJ whole genome shotgun (WGS) entry which is preliminary data.</text>
</comment>
<protein>
    <submittedName>
        <fullName evidence="4">HOPM interactor 7</fullName>
    </submittedName>
</protein>
<dbReference type="SUPFAM" id="SSF48425">
    <property type="entry name" value="Sec7 domain"/>
    <property type="match status" value="1"/>
</dbReference>
<sequence length="365" mass="41030">MRAYVDSMNFSGMKFDVAIREFVKGFRLPGEAQKIDRIMGKFVERYCADNPGLFKNADTAYFLAYAVITSNTDAHNPMVKPKLSKGEFVRINTRDNAEECAPKELLEEIYDSIIKEEITIEDDPAGISQSSKRRQEVERSRLVSILNLALPKRNFSTDSRSESEAIVKQTQAIFGNQGGKRGVFYTSHRIELIRPMVEAVGWPLLATSAVTMEEGDNKPRVILRMEGFRAGIHITQILGMDTMRYAFLTLWSVLECISRLEYTTSSPAVAATVMQGSKQISRDAIVQSLRELAGKPAEQVFVNSIKLPSESVVEFFNALCGVLAEELKQNPARVFCLQKLVEISYYNMARIRMVNSSSERVPTLP</sequence>
<evidence type="ECO:0000259" key="3">
    <source>
        <dbReference type="PROSITE" id="PS50190"/>
    </source>
</evidence>
<dbReference type="PROSITE" id="PS50190">
    <property type="entry name" value="SEC7"/>
    <property type="match status" value="1"/>
</dbReference>
<dbReference type="AlphaFoldDB" id="A0A8S0T7R0"/>
<dbReference type="GO" id="GO:0032012">
    <property type="term" value="P:regulation of ARF protein signal transduction"/>
    <property type="evidence" value="ECO:0007669"/>
    <property type="project" value="InterPro"/>
</dbReference>
<dbReference type="GO" id="GO:0005829">
    <property type="term" value="C:cytosol"/>
    <property type="evidence" value="ECO:0007669"/>
    <property type="project" value="UniProtKB-SubCell"/>
</dbReference>
<gene>
    <name evidence="4" type="ORF">OLEA9_A116507</name>
</gene>
<evidence type="ECO:0000313" key="5">
    <source>
        <dbReference type="Proteomes" id="UP000594638"/>
    </source>
</evidence>
<name>A0A8S0T7R0_OLEEU</name>
<proteinExistence type="predicted"/>
<dbReference type="GO" id="GO:0005085">
    <property type="term" value="F:guanyl-nucleotide exchange factor activity"/>
    <property type="evidence" value="ECO:0007669"/>
    <property type="project" value="InterPro"/>
</dbReference>
<evidence type="ECO:0000256" key="1">
    <source>
        <dbReference type="ARBA" id="ARBA00004287"/>
    </source>
</evidence>
<accession>A0A8S0T7R0</accession>
<dbReference type="InterPro" id="IPR000904">
    <property type="entry name" value="Sec7_dom"/>
</dbReference>
<evidence type="ECO:0000313" key="4">
    <source>
        <dbReference type="EMBL" id="CAA3000941.1"/>
    </source>
</evidence>
<dbReference type="OrthoDB" id="430364at2759"/>
<dbReference type="EMBL" id="CACTIH010005722">
    <property type="protein sequence ID" value="CAA3000941.1"/>
    <property type="molecule type" value="Genomic_DNA"/>
</dbReference>
<feature type="domain" description="SEC7" evidence="3">
    <location>
        <begin position="1"/>
        <end position="116"/>
    </location>
</feature>
<dbReference type="SMART" id="SM00222">
    <property type="entry name" value="Sec7"/>
    <property type="match status" value="1"/>
</dbReference>
<dbReference type="FunFam" id="1.10.1000.11:FF:000002">
    <property type="entry name" value="Cytohesin 1"/>
    <property type="match status" value="1"/>
</dbReference>
<dbReference type="InterPro" id="IPR023394">
    <property type="entry name" value="Sec7_C_sf"/>
</dbReference>
<comment type="subcellular location">
    <subcellularLocation>
        <location evidence="2">Cytoplasm</location>
        <location evidence="2">Cytosol</location>
    </subcellularLocation>
    <subcellularLocation>
        <location evidence="1">Membrane</location>
        <topology evidence="1">Peripheral membrane protein</topology>
        <orientation evidence="1">Cytoplasmic side</orientation>
    </subcellularLocation>
</comment>
<dbReference type="PANTHER" id="PTHR10663:SF312">
    <property type="entry name" value="BREFELDIN A-INHIBITED GUANINE NUCLEOTIDE-EXCHANGE PROTEIN 5"/>
    <property type="match status" value="1"/>
</dbReference>
<keyword evidence="5" id="KW-1185">Reference proteome</keyword>
<organism evidence="4 5">
    <name type="scientific">Olea europaea subsp. europaea</name>
    <dbReference type="NCBI Taxonomy" id="158383"/>
    <lineage>
        <taxon>Eukaryota</taxon>
        <taxon>Viridiplantae</taxon>
        <taxon>Streptophyta</taxon>
        <taxon>Embryophyta</taxon>
        <taxon>Tracheophyta</taxon>
        <taxon>Spermatophyta</taxon>
        <taxon>Magnoliopsida</taxon>
        <taxon>eudicotyledons</taxon>
        <taxon>Gunneridae</taxon>
        <taxon>Pentapetalae</taxon>
        <taxon>asterids</taxon>
        <taxon>lamiids</taxon>
        <taxon>Lamiales</taxon>
        <taxon>Oleaceae</taxon>
        <taxon>Oleeae</taxon>
        <taxon>Olea</taxon>
    </lineage>
</organism>
<dbReference type="Proteomes" id="UP000594638">
    <property type="component" value="Unassembled WGS sequence"/>
</dbReference>
<dbReference type="InterPro" id="IPR035999">
    <property type="entry name" value="Sec7_dom_sf"/>
</dbReference>
<dbReference type="PANTHER" id="PTHR10663">
    <property type="entry name" value="GUANYL-NUCLEOTIDE EXCHANGE FACTOR"/>
    <property type="match status" value="1"/>
</dbReference>
<dbReference type="GO" id="GO:0005802">
    <property type="term" value="C:trans-Golgi network"/>
    <property type="evidence" value="ECO:0007669"/>
    <property type="project" value="TreeGrafter"/>
</dbReference>
<dbReference type="Pfam" id="PF01369">
    <property type="entry name" value="Sec7"/>
    <property type="match status" value="1"/>
</dbReference>
<reference evidence="4 5" key="1">
    <citation type="submission" date="2019-12" db="EMBL/GenBank/DDBJ databases">
        <authorList>
            <person name="Alioto T."/>
            <person name="Alioto T."/>
            <person name="Gomez Garrido J."/>
        </authorList>
    </citation>
    <scope>NUCLEOTIDE SEQUENCE [LARGE SCALE GENOMIC DNA]</scope>
</reference>
<dbReference type="Gramene" id="OE9A116507T1">
    <property type="protein sequence ID" value="OE9A116507C1"/>
    <property type="gene ID" value="OE9A116507"/>
</dbReference>
<dbReference type="Gene3D" id="1.10.1000.11">
    <property type="entry name" value="Arf Nucleotide-binding Site Opener,domain 2"/>
    <property type="match status" value="1"/>
</dbReference>
<dbReference type="GO" id="GO:0016020">
    <property type="term" value="C:membrane"/>
    <property type="evidence" value="ECO:0007669"/>
    <property type="project" value="UniProtKB-SubCell"/>
</dbReference>
<evidence type="ECO:0000256" key="2">
    <source>
        <dbReference type="ARBA" id="ARBA00004514"/>
    </source>
</evidence>